<feature type="compositionally biased region" description="Polar residues" evidence="7">
    <location>
        <begin position="1191"/>
        <end position="1200"/>
    </location>
</feature>
<feature type="compositionally biased region" description="Basic and acidic residues" evidence="7">
    <location>
        <begin position="1177"/>
        <end position="1188"/>
    </location>
</feature>
<evidence type="ECO:0000256" key="5">
    <source>
        <dbReference type="ARBA" id="ARBA00023136"/>
    </source>
</evidence>
<dbReference type="GO" id="GO:0000139">
    <property type="term" value="C:Golgi membrane"/>
    <property type="evidence" value="ECO:0007669"/>
    <property type="project" value="UniProtKB-SubCell"/>
</dbReference>
<dbReference type="InterPro" id="IPR056458">
    <property type="entry name" value="TPR_DOP1_M"/>
</dbReference>
<keyword evidence="13" id="KW-1185">Reference proteome</keyword>
<dbReference type="EMBL" id="VYZB01000143">
    <property type="protein sequence ID" value="NWS70079.1"/>
    <property type="molecule type" value="Genomic_DNA"/>
</dbReference>
<feature type="compositionally biased region" description="Low complexity" evidence="7">
    <location>
        <begin position="1209"/>
        <end position="1227"/>
    </location>
</feature>
<evidence type="ECO:0000256" key="4">
    <source>
        <dbReference type="ARBA" id="ARBA00023034"/>
    </source>
</evidence>
<evidence type="ECO:0000313" key="13">
    <source>
        <dbReference type="Proteomes" id="UP000549499"/>
    </source>
</evidence>
<feature type="non-terminal residue" evidence="12">
    <location>
        <position position="1"/>
    </location>
</feature>
<keyword evidence="2" id="KW-0813">Transport</keyword>
<accession>A0A7K5HLL9</accession>
<feature type="non-terminal residue" evidence="12">
    <location>
        <position position="2472"/>
    </location>
</feature>
<reference evidence="12 13" key="1">
    <citation type="submission" date="2019-09" db="EMBL/GenBank/DDBJ databases">
        <title>Bird 10,000 Genomes (B10K) Project - Family phase.</title>
        <authorList>
            <person name="Zhang G."/>
        </authorList>
    </citation>
    <scope>NUCLEOTIDE SEQUENCE [LARGE SCALE GENOMIC DNA]</scope>
    <source>
        <strain evidence="12">B10K-DU-003-44</strain>
        <tissue evidence="12">Muscle</tissue>
    </source>
</reference>
<feature type="compositionally biased region" description="Low complexity" evidence="7">
    <location>
        <begin position="634"/>
        <end position="648"/>
    </location>
</feature>
<dbReference type="PANTHER" id="PTHR14042">
    <property type="entry name" value="DOPEY-RELATED"/>
    <property type="match status" value="1"/>
</dbReference>
<evidence type="ECO:0000259" key="11">
    <source>
        <dbReference type="Pfam" id="PF24601"/>
    </source>
</evidence>
<dbReference type="Pfam" id="PF24601">
    <property type="entry name" value="TPR_DOP1"/>
    <property type="match status" value="1"/>
</dbReference>
<comment type="caution">
    <text evidence="12">The sequence shown here is derived from an EMBL/GenBank/DDBJ whole genome shotgun (WGS) entry which is preliminary data.</text>
</comment>
<evidence type="ECO:0000256" key="2">
    <source>
        <dbReference type="ARBA" id="ARBA00022448"/>
    </source>
</evidence>
<protein>
    <submittedName>
        <fullName evidence="12">DOP1 protein</fullName>
    </submittedName>
</protein>
<dbReference type="Pfam" id="PF24597">
    <property type="entry name" value="TPR_DOP1_M"/>
    <property type="match status" value="1"/>
</dbReference>
<feature type="region of interest" description="Disordered" evidence="7">
    <location>
        <begin position="1177"/>
        <end position="1229"/>
    </location>
</feature>
<feature type="domain" description="DOP1-like TPR" evidence="11">
    <location>
        <begin position="1370"/>
        <end position="1744"/>
    </location>
</feature>
<keyword evidence="5" id="KW-0472">Membrane</keyword>
<feature type="region of interest" description="Disordered" evidence="7">
    <location>
        <begin position="626"/>
        <end position="648"/>
    </location>
</feature>
<dbReference type="GO" id="GO:0005802">
    <property type="term" value="C:trans-Golgi network"/>
    <property type="evidence" value="ECO:0007669"/>
    <property type="project" value="TreeGrafter"/>
</dbReference>
<evidence type="ECO:0000256" key="1">
    <source>
        <dbReference type="ARBA" id="ARBA00004395"/>
    </source>
</evidence>
<comment type="similarity">
    <text evidence="6">Belongs to the DOP1 family.</text>
</comment>
<feature type="region of interest" description="Disordered" evidence="7">
    <location>
        <begin position="1295"/>
        <end position="1320"/>
    </location>
</feature>
<name>A0A7K5HLL9_CROSL</name>
<dbReference type="Proteomes" id="UP000549499">
    <property type="component" value="Unassembled WGS sequence"/>
</dbReference>
<feature type="domain" description="DOP1-like middle TPR" evidence="9">
    <location>
        <begin position="319"/>
        <end position="472"/>
    </location>
</feature>
<evidence type="ECO:0000256" key="6">
    <source>
        <dbReference type="ARBA" id="ARBA00046326"/>
    </source>
</evidence>
<keyword evidence="3" id="KW-0653">Protein transport</keyword>
<dbReference type="GO" id="GO:0015031">
    <property type="term" value="P:protein transport"/>
    <property type="evidence" value="ECO:0007669"/>
    <property type="project" value="UniProtKB-KW"/>
</dbReference>
<feature type="region of interest" description="Disordered" evidence="7">
    <location>
        <begin position="704"/>
        <end position="735"/>
    </location>
</feature>
<dbReference type="InterPro" id="IPR040314">
    <property type="entry name" value="DOP1"/>
</dbReference>
<gene>
    <name evidence="12" type="primary">Dopey1</name>
    <name evidence="12" type="ORF">CROSUL_R11531</name>
</gene>
<dbReference type="InterPro" id="IPR007249">
    <property type="entry name" value="DOP1_N"/>
</dbReference>
<evidence type="ECO:0000313" key="12">
    <source>
        <dbReference type="EMBL" id="NWS70079.1"/>
    </source>
</evidence>
<comment type="subcellular location">
    <subcellularLocation>
        <location evidence="1">Golgi apparatus membrane</location>
        <topology evidence="1">Peripheral membrane protein</topology>
    </subcellularLocation>
</comment>
<dbReference type="GO" id="GO:0005829">
    <property type="term" value="C:cytosol"/>
    <property type="evidence" value="ECO:0007669"/>
    <property type="project" value="GOC"/>
</dbReference>
<dbReference type="InterPro" id="IPR056457">
    <property type="entry name" value="DOP1_C"/>
</dbReference>
<keyword evidence="4" id="KW-0333">Golgi apparatus</keyword>
<dbReference type="PANTHER" id="PTHR14042:SF22">
    <property type="entry name" value="PROTEIN DOPEY-1"/>
    <property type="match status" value="1"/>
</dbReference>
<evidence type="ECO:0000256" key="3">
    <source>
        <dbReference type="ARBA" id="ARBA00022927"/>
    </source>
</evidence>
<dbReference type="OrthoDB" id="297643at2759"/>
<organism evidence="12 13">
    <name type="scientific">Crotophaga sulcirostris</name>
    <name type="common">Groove-billed ani</name>
    <dbReference type="NCBI Taxonomy" id="33598"/>
    <lineage>
        <taxon>Eukaryota</taxon>
        <taxon>Metazoa</taxon>
        <taxon>Chordata</taxon>
        <taxon>Craniata</taxon>
        <taxon>Vertebrata</taxon>
        <taxon>Euteleostomi</taxon>
        <taxon>Archelosauria</taxon>
        <taxon>Archosauria</taxon>
        <taxon>Dinosauria</taxon>
        <taxon>Saurischia</taxon>
        <taxon>Theropoda</taxon>
        <taxon>Coelurosauria</taxon>
        <taxon>Aves</taxon>
        <taxon>Neognathae</taxon>
        <taxon>Neoaves</taxon>
        <taxon>Otidimorphae</taxon>
        <taxon>Cuculiformes</taxon>
        <taxon>Crotophagidae</taxon>
        <taxon>Crotophaga</taxon>
    </lineage>
</organism>
<evidence type="ECO:0000259" key="9">
    <source>
        <dbReference type="Pfam" id="PF24597"/>
    </source>
</evidence>
<dbReference type="GO" id="GO:0005768">
    <property type="term" value="C:endosome"/>
    <property type="evidence" value="ECO:0007669"/>
    <property type="project" value="TreeGrafter"/>
</dbReference>
<evidence type="ECO:0000259" key="10">
    <source>
        <dbReference type="Pfam" id="PF24598"/>
    </source>
</evidence>
<feature type="region of interest" description="Disordered" evidence="7">
    <location>
        <begin position="567"/>
        <end position="600"/>
    </location>
</feature>
<sequence length="2472" mass="277862">MNTEELELLTDSKYRNYVAAVDKALKNFEYSSEWADLISALGKLNKVLQNNAKYQVVPKKLTIGKRLAQCLHPALPGGVHRKALETYEIIFKIIGPKRLAKDLFLYSSGLFPLLANAAMSVKPTLLSLYEIYYLPLGKTLKPGLQGLLTGILPGLEEGSEYYERTNTLLEKVASAVDQSAFYSALWGSLLTSPAVRLPGITYVLSHLNRKLSMEDQLYIIGSDIELMVEAVSTSVQDTSVLVQRSTLDLILFCFPFHMSQATRPDMIRILSAALHVVLRRDMSLNRRLYAWLLGFDNNGALIGPRSTRHSNPEEHATYYFNTFSKEMLVQAMVGILQVNGHGEESTLMQDLKPFRILISLLDKPELGPAILEDVLIEVFRTLYTQCKAELELQAEPSFNKDHTQLSSKLRENKKTAELIKTANLLFNSFEPYYMWDYIARWFEECCRRTLHARLQTGPGGGSEQSELPLTNFCLLVDFLLDIVSLPTRSMRVLCQETYIEIQTEHLPQLLLRMISALTSHLHTLHLSELTDSLRLCSKILSKVQPPLLSAGTDGVLQLPSGHSSSIKEWENKKVPSVSLENPNDVFEDGENPPSSRSSESGFTEFVQYQADTTDDIDRALNEGHGAPGIPIIGSTSSETETASTVGSEETIVQPPSIMTQGTATRSGKTIQKTAMQCCLEYVQQFLTRFINLYIIQSNSFSQPLGGELPADPTREQGQTTKWDKESQVDAKAKKTNKKKTPKEYLPAFIASCQLYLECSSFPVYIAEGNRTSELHPGKSEIDCEQVQPPLWLQTLMNACKQASDFSVQGVTISLVMDLVGLTQSVAVVTGENLNSVETAQPLSPNQGRVAVVIRPPLTQGNLRYMAEKTDFFKHIALTLWDQLGDGTPQHHQKSVELFYQLHNLVPSSSICEDVISQQLTHRDKAIRMEAHTKFAVLWHLTRDLHINKSSSFGRTFDRSLFIMLDSLNSLDGSTWSVGQAWLNQVLQRHDIARVLEPLLLLLLHPKTQRVSVQRVQAECYWTKSPYPPEEENEKPFMQKFSCADAFSHVPVNQEQLIIPKEGNEKQLAMDEMENFSLTVNPLSDRLSLLSTSSETIPMVVSDFDLPDHQVEILQSSDSGCSQSSTGDNISYEVETESLSAQDSSQTLREDSPDEIVQQVVTDLICKVVSSLGEETEPVKHSLHSEDASCKFSPSDSSVEVTKSEDQNIQGSQSSLLSNDSSQLLSASTETGLESLRDEISRNNSSPCIAESQQSLSDLSLASTELKSRKRSHGSIQFSFKGKLPEKMSEKETIVKEAGKQPGAKPKVKIAKKKDEEKKKAQTEKLKQTNVFFSDGLDLENWYSCGEGEISEIESDVGSPGMRKSPNFNIHPLYQHVLLYLQLYDSSRTLYAFSAIKAILKTNPSAFVSAISTTSVNNAYTPQLSLLQNLLARHRISVMGKDFYSHIPVDSNHNFRSSMYIEILISLCLYYMRSHYPTHVKVTSQDLIGNRNMQMMSIEILTLLFAELAKVIESSAKGFPSFISDMLSKCKVQKVILHCLLSSIFSAQKWHSEKMAGKNIVAVEEGFSEDSLINFSEDEFDNGSTLQSQLLKVLQRLIVLEHKVMTVPEENETGFDFAIMDLEHIGPQQPMTSLQYLHSQPITCQGMFLCAVIRALHQHCACKMHPQWIGLITSTLPYMGKVLQRVVVSVTLQLCRNLDNLIQQYKYETGLSDNRPLWMASVTPPDMVLTVLEGITTIIHYCLLDPSTQYHQLLVNVDQKHLIEARNGILSILHMIMSSVTLLWSILHLADSSEKTTAAAAASITTINLGSAKNLRQQILELLGPISMNHGVHFMAAIAFVWNERRQNKNTSRTKVIPAAGEEQLLLVELVRSISVMRTETVIQTVKEVLKQPPAIAKDKKHLSLEVCMLQFFYAYTQRIPVTSLVDSWAALLLLLKDSIQVGLPAPGQFLILGVLNEFIMKNPSLENKKDQRDLQDVTHKIVDAIGAIAGSSLEQTTWLRRNLEVKPSPKIMVDGNNLESDVEDMLSPAMETSNITPSVYSVHALTLLSEVLAHLLDMVFYSDEKERVIPLLVNIMHYVVPYLRNHSAHNASSYRACVQLLSSLSGYQYTRRAWKKEAFDLFMDSSFFQMDALCVNHWRAIMDNLMTHDKTTFRDLMTRVAVAQSSSLNLFANREAELEQRAMLLKRLAFAIFSSEIDQYQKYLPDIQERLVESLRLPQVPTLHSQVFLFFRVLLLRMSPQHLTSLWPTMITELVQVFLLMEQELTADEDISRTSGPSVAGLETTYTGGNGFSTSYNSQRWLNLYLSACKFLDLALALPSENLPQFQMYRWAFIPEASDDSGLEVRRQGTHQREFKPYVVRLAKLLRKKAKKNPEEDSSGKTLSWEPGHLLLTIYTVRSIEQLLPFFNVLSQVFNSKVTSRCVGHSGSPVLYPNCFPSKDMNMENLKNFSSKARQKIEEMVEKDFLEGVIKT</sequence>
<evidence type="ECO:0000259" key="8">
    <source>
        <dbReference type="Pfam" id="PF04118"/>
    </source>
</evidence>
<dbReference type="Pfam" id="PF04118">
    <property type="entry name" value="Dopey_N"/>
    <property type="match status" value="1"/>
</dbReference>
<dbReference type="Pfam" id="PF24598">
    <property type="entry name" value="DOP1_C"/>
    <property type="match status" value="1"/>
</dbReference>
<feature type="domain" description="DOP1-like C-terminal" evidence="10">
    <location>
        <begin position="1911"/>
        <end position="2411"/>
    </location>
</feature>
<proteinExistence type="inferred from homology"/>
<dbReference type="InterPro" id="IPR056459">
    <property type="entry name" value="TPR_DOP1"/>
</dbReference>
<feature type="domain" description="DOP1 N-terminal" evidence="8">
    <location>
        <begin position="11"/>
        <end position="295"/>
    </location>
</feature>
<feature type="compositionally biased region" description="Basic and acidic residues" evidence="7">
    <location>
        <begin position="721"/>
        <end position="732"/>
    </location>
</feature>
<evidence type="ECO:0000256" key="7">
    <source>
        <dbReference type="SAM" id="MobiDB-lite"/>
    </source>
</evidence>
<dbReference type="GO" id="GO:0006895">
    <property type="term" value="P:Golgi to endosome transport"/>
    <property type="evidence" value="ECO:0007669"/>
    <property type="project" value="InterPro"/>
</dbReference>